<keyword evidence="1" id="KW-1133">Transmembrane helix</keyword>
<accession>A0A2P0ZGM4</accession>
<dbReference type="AlphaFoldDB" id="A0A2P0ZGM4"/>
<feature type="transmembrane region" description="Helical" evidence="1">
    <location>
        <begin position="50"/>
        <end position="69"/>
    </location>
</feature>
<reference evidence="2" key="1">
    <citation type="journal article" date="2018" name="Science">
        <title>Natural noncanonical protein splicing yields products with diverse ?-amino acid residues.</title>
        <authorList>
            <person name="Morinaka B.I."/>
            <person name="Lakis E."/>
            <person name="Verest M."/>
            <person name="Helf M.J."/>
            <person name="Scalvenzi T."/>
            <person name="Vagstad A.L."/>
            <person name="Sims J."/>
            <person name="Sunagawa S."/>
            <person name="Gugger M."/>
            <person name="Piel J."/>
        </authorList>
    </citation>
    <scope>NUCLEOTIDE SEQUENCE</scope>
    <source>
        <strain evidence="2">PCC 9205</strain>
    </source>
</reference>
<proteinExistence type="predicted"/>
<keyword evidence="1" id="KW-0812">Transmembrane</keyword>
<evidence type="ECO:0000313" key="2">
    <source>
        <dbReference type="EMBL" id="AVH79610.1"/>
    </source>
</evidence>
<sequence length="71" mass="7857">MNITPYLLGVIGLTLVVYGEYILGTVLLIIAGGEIVLPNLNTTTDTQATVVRFGFIVTIASLMFYRLFYIR</sequence>
<organism evidence="2">
    <name type="scientific">Nostoc sp. PCC 9205</name>
    <dbReference type="NCBI Taxonomy" id="2099383"/>
    <lineage>
        <taxon>Bacteria</taxon>
        <taxon>Bacillati</taxon>
        <taxon>Cyanobacteriota</taxon>
        <taxon>Cyanophyceae</taxon>
        <taxon>Nostocales</taxon>
        <taxon>Nostocaceae</taxon>
        <taxon>Nostoc</taxon>
    </lineage>
</organism>
<evidence type="ECO:0000256" key="1">
    <source>
        <dbReference type="SAM" id="Phobius"/>
    </source>
</evidence>
<name>A0A2P0ZGM4_9NOSO</name>
<dbReference type="EMBL" id="MG373776">
    <property type="protein sequence ID" value="AVH79610.1"/>
    <property type="molecule type" value="Genomic_DNA"/>
</dbReference>
<protein>
    <submittedName>
        <fullName evidence="2">Uncharacterized protein</fullName>
    </submittedName>
</protein>
<keyword evidence="1" id="KW-0472">Membrane</keyword>
<feature type="transmembrane region" description="Helical" evidence="1">
    <location>
        <begin position="7"/>
        <end position="30"/>
    </location>
</feature>